<organism evidence="5 6">
    <name type="scientific">Kibdelosporangium lantanae</name>
    <dbReference type="NCBI Taxonomy" id="1497396"/>
    <lineage>
        <taxon>Bacteria</taxon>
        <taxon>Bacillati</taxon>
        <taxon>Actinomycetota</taxon>
        <taxon>Actinomycetes</taxon>
        <taxon>Pseudonocardiales</taxon>
        <taxon>Pseudonocardiaceae</taxon>
        <taxon>Kibdelosporangium</taxon>
    </lineage>
</organism>
<keyword evidence="2 5" id="KW-0456">Lyase</keyword>
<proteinExistence type="predicted"/>
<evidence type="ECO:0000256" key="3">
    <source>
        <dbReference type="SAM" id="SignalP"/>
    </source>
</evidence>
<name>A0ABW3M117_9PSEU</name>
<dbReference type="SUPFAM" id="SSF48230">
    <property type="entry name" value="Chondroitin AC/alginate lyase"/>
    <property type="match status" value="1"/>
</dbReference>
<comment type="caution">
    <text evidence="5">The sequence shown here is derived from an EMBL/GenBank/DDBJ whole genome shotgun (WGS) entry which is preliminary data.</text>
</comment>
<reference evidence="6" key="1">
    <citation type="journal article" date="2019" name="Int. J. Syst. Evol. Microbiol.">
        <title>The Global Catalogue of Microorganisms (GCM) 10K type strain sequencing project: providing services to taxonomists for standard genome sequencing and annotation.</title>
        <authorList>
            <consortium name="The Broad Institute Genomics Platform"/>
            <consortium name="The Broad Institute Genome Sequencing Center for Infectious Disease"/>
            <person name="Wu L."/>
            <person name="Ma J."/>
        </authorList>
    </citation>
    <scope>NUCLEOTIDE SEQUENCE [LARGE SCALE GENOMIC DNA]</scope>
    <source>
        <strain evidence="6">JCM 31486</strain>
    </source>
</reference>
<dbReference type="InterPro" id="IPR008397">
    <property type="entry name" value="Alginate_lyase_dom"/>
</dbReference>
<dbReference type="InterPro" id="IPR008929">
    <property type="entry name" value="Chondroitin_lyas"/>
</dbReference>
<gene>
    <name evidence="5" type="ORF">ACFQ1S_01010</name>
</gene>
<dbReference type="EMBL" id="JBHTIS010000023">
    <property type="protein sequence ID" value="MFD1044273.1"/>
    <property type="molecule type" value="Genomic_DNA"/>
</dbReference>
<accession>A0ABW3M117</accession>
<evidence type="ECO:0000256" key="1">
    <source>
        <dbReference type="ARBA" id="ARBA00022729"/>
    </source>
</evidence>
<dbReference type="Proteomes" id="UP001597045">
    <property type="component" value="Unassembled WGS sequence"/>
</dbReference>
<feature type="domain" description="Alginate lyase" evidence="4">
    <location>
        <begin position="88"/>
        <end position="375"/>
    </location>
</feature>
<feature type="signal peptide" evidence="3">
    <location>
        <begin position="1"/>
        <end position="28"/>
    </location>
</feature>
<evidence type="ECO:0000313" key="5">
    <source>
        <dbReference type="EMBL" id="MFD1044273.1"/>
    </source>
</evidence>
<dbReference type="Pfam" id="PF05426">
    <property type="entry name" value="Alginate_lyase"/>
    <property type="match status" value="1"/>
</dbReference>
<keyword evidence="6" id="KW-1185">Reference proteome</keyword>
<feature type="chain" id="PRO_5046872762" evidence="3">
    <location>
        <begin position="29"/>
        <end position="433"/>
    </location>
</feature>
<keyword evidence="1 3" id="KW-0732">Signal</keyword>
<sequence>MSPRHTVVAGLVALGLTATTLIATPAQATNLCSVPILGPICAPNTAVLDGRQLQTTKFSILLGDRAGRTSLKNLLASADKALTAGPWSVTSKTQVPPSGDKHDYLSLAPYWWPTTDPTPTNPWGCPYVQKDGVRNPVVDSITDHSYRGLAFQAIYQLSLAWYYTGDVRYAKRAALDLRTWFLDAATKMNPNMNYAQGIPCKFDGRGIGIIEFSYLLPQVVDATQLLSSTGAPGWSTADQKGMTDWYTQFLTWLRTNKNGTDEAAAANNHGTFYDEMAATLALGTGQKDLAKSIVETAKTKRIDVQIKADGNQPLEATRTRSWHYFAFNLVALTRLAQLGKHVGVDLWNYKNANSATIFTAVDYLIPAATQGQSVWTLPEMDFRQYAALDVLHAAADAGDKNARAALPKVPVEPGGDLFPVRPAAEQLDDISTS</sequence>
<evidence type="ECO:0000259" key="4">
    <source>
        <dbReference type="Pfam" id="PF05426"/>
    </source>
</evidence>
<evidence type="ECO:0000256" key="2">
    <source>
        <dbReference type="ARBA" id="ARBA00023239"/>
    </source>
</evidence>
<evidence type="ECO:0000313" key="6">
    <source>
        <dbReference type="Proteomes" id="UP001597045"/>
    </source>
</evidence>
<protein>
    <submittedName>
        <fullName evidence="5">Alginate lyase family protein</fullName>
    </submittedName>
</protein>
<dbReference type="Gene3D" id="1.50.10.100">
    <property type="entry name" value="Chondroitin AC/alginate lyase"/>
    <property type="match status" value="1"/>
</dbReference>
<dbReference type="GO" id="GO:0016829">
    <property type="term" value="F:lyase activity"/>
    <property type="evidence" value="ECO:0007669"/>
    <property type="project" value="UniProtKB-KW"/>
</dbReference>